<keyword evidence="2" id="KW-1185">Reference proteome</keyword>
<evidence type="ECO:0008006" key="3">
    <source>
        <dbReference type="Google" id="ProtNLM"/>
    </source>
</evidence>
<dbReference type="Proteomes" id="UP000290289">
    <property type="component" value="Chromosome 12"/>
</dbReference>
<sequence>MGVSEKKTSEAAFDVSFLNIENLQSNMKVNSTPKLWGKEMDILVKVFSRGKENRRRFNEHRQRSRLRSASSNGHIRKPLQIISCASKFTTTPFSFSISSSTSESITAPKPTKQPQLEGLTQEDLTKINLFFLRICLLNHFDTTTHLAIIALLANPPLESVFLSVSLSVLIHSFTSQPDLARPMLLLTRLRHNLHSHTHLMPIATMVIASYFKKNRSREAFKMFSWLVRLGSQCVLDERVCEVLVNGFCRKWMVCEGLKILKAMLGVNIVPGGDGGKWVYRGLLREARIKEAVELNEVLGCGRVGANGDESEGVKKVLALLDHMIFSCTN</sequence>
<proteinExistence type="predicted"/>
<comment type="caution">
    <text evidence="1">The sequence shown here is derived from an EMBL/GenBank/DDBJ whole genome shotgun (WGS) entry which is preliminary data.</text>
</comment>
<reference evidence="1 2" key="1">
    <citation type="submission" date="2018-10" db="EMBL/GenBank/DDBJ databases">
        <title>A high-quality apple genome assembly.</title>
        <authorList>
            <person name="Hu J."/>
        </authorList>
    </citation>
    <scope>NUCLEOTIDE SEQUENCE [LARGE SCALE GENOMIC DNA]</scope>
    <source>
        <strain evidence="2">cv. HFTH1</strain>
        <tissue evidence="1">Young leaf</tissue>
    </source>
</reference>
<evidence type="ECO:0000313" key="2">
    <source>
        <dbReference type="Proteomes" id="UP000290289"/>
    </source>
</evidence>
<organism evidence="1 2">
    <name type="scientific">Malus domestica</name>
    <name type="common">Apple</name>
    <name type="synonym">Pyrus malus</name>
    <dbReference type="NCBI Taxonomy" id="3750"/>
    <lineage>
        <taxon>Eukaryota</taxon>
        <taxon>Viridiplantae</taxon>
        <taxon>Streptophyta</taxon>
        <taxon>Embryophyta</taxon>
        <taxon>Tracheophyta</taxon>
        <taxon>Spermatophyta</taxon>
        <taxon>Magnoliopsida</taxon>
        <taxon>eudicotyledons</taxon>
        <taxon>Gunneridae</taxon>
        <taxon>Pentapetalae</taxon>
        <taxon>rosids</taxon>
        <taxon>fabids</taxon>
        <taxon>Rosales</taxon>
        <taxon>Rosaceae</taxon>
        <taxon>Amygdaloideae</taxon>
        <taxon>Maleae</taxon>
        <taxon>Malus</taxon>
    </lineage>
</organism>
<dbReference type="EMBL" id="RDQH01000338">
    <property type="protein sequence ID" value="RXH80830.1"/>
    <property type="molecule type" value="Genomic_DNA"/>
</dbReference>
<dbReference type="AlphaFoldDB" id="A0A498IC77"/>
<dbReference type="InterPro" id="IPR011990">
    <property type="entry name" value="TPR-like_helical_dom_sf"/>
</dbReference>
<name>A0A498IC77_MALDO</name>
<gene>
    <name evidence="1" type="ORF">DVH24_004744</name>
</gene>
<evidence type="ECO:0000313" key="1">
    <source>
        <dbReference type="EMBL" id="RXH80830.1"/>
    </source>
</evidence>
<dbReference type="Gene3D" id="1.25.40.10">
    <property type="entry name" value="Tetratricopeptide repeat domain"/>
    <property type="match status" value="1"/>
</dbReference>
<protein>
    <recommendedName>
        <fullName evidence="3">Pentatricopeptide repeat-containing protein</fullName>
    </recommendedName>
</protein>
<accession>A0A498IC77</accession>